<evidence type="ECO:0000256" key="2">
    <source>
        <dbReference type="ARBA" id="ARBA00022884"/>
    </source>
</evidence>
<evidence type="ECO:0000313" key="5">
    <source>
        <dbReference type="EMBL" id="MXU96672.1"/>
    </source>
</evidence>
<dbReference type="PANTHER" id="PTHR17408">
    <property type="entry name" value="HISTONE RNA HAIRPIN-BINDING PROTEIN"/>
    <property type="match status" value="1"/>
</dbReference>
<dbReference type="InterPro" id="IPR038294">
    <property type="entry name" value="SLBP_RNA_bind_sf"/>
</dbReference>
<dbReference type="GO" id="GO:0005737">
    <property type="term" value="C:cytoplasm"/>
    <property type="evidence" value="ECO:0007669"/>
    <property type="project" value="TreeGrafter"/>
</dbReference>
<comment type="similarity">
    <text evidence="1">Belongs to the SLBP family.</text>
</comment>
<reference evidence="5" key="1">
    <citation type="submission" date="2019-12" db="EMBL/GenBank/DDBJ databases">
        <title>An insight into the sialome of adult female Ixodes ricinus ticks feeding for 6 days.</title>
        <authorList>
            <person name="Perner J."/>
            <person name="Ribeiro J.M.C."/>
        </authorList>
    </citation>
    <scope>NUCLEOTIDE SEQUENCE</scope>
    <source>
        <strain evidence="5">Semi-engorged</strain>
        <tissue evidence="5">Salivary glands</tissue>
    </source>
</reference>
<feature type="region of interest" description="Disordered" evidence="3">
    <location>
        <begin position="126"/>
        <end position="225"/>
    </location>
</feature>
<dbReference type="EMBL" id="GIFC01014589">
    <property type="protein sequence ID" value="MXU96672.1"/>
    <property type="molecule type" value="Transcribed_RNA"/>
</dbReference>
<dbReference type="PANTHER" id="PTHR17408:SF0">
    <property type="entry name" value="HISTONE RNA HAIRPIN-BINDING PROTEIN"/>
    <property type="match status" value="1"/>
</dbReference>
<dbReference type="GO" id="GO:0071207">
    <property type="term" value="F:histone pre-mRNA stem-loop binding"/>
    <property type="evidence" value="ECO:0007669"/>
    <property type="project" value="TreeGrafter"/>
</dbReference>
<evidence type="ECO:0000256" key="3">
    <source>
        <dbReference type="SAM" id="MobiDB-lite"/>
    </source>
</evidence>
<feature type="region of interest" description="Disordered" evidence="3">
    <location>
        <begin position="28"/>
        <end position="59"/>
    </location>
</feature>
<feature type="compositionally biased region" description="Basic and acidic residues" evidence="3">
    <location>
        <begin position="151"/>
        <end position="225"/>
    </location>
</feature>
<dbReference type="Gene3D" id="1.10.8.1120">
    <property type="entry name" value="Histone RNA hairpin-binding protein RNA-binding domain"/>
    <property type="match status" value="1"/>
</dbReference>
<sequence>MQAMSCKKPKNERVGQFGDYWDLRMKLQKSESERPKRGTGREGVAPPPRRPVAGRETDPEVLARRLKQIEYGKSTEGYKRYCDAVPKDKREQLHPRTPDRFTQYSRRSWDAQVRIWRRQLHLWDPPETSEWSTVTDDDDDFPGDQEMPEEGTEKSGEQTDAQKRSWDEQPDAQKRSWYEEPDAQKRSWDEEPDSQKRSWYEEPDAQKRSWGEQPDAQKRSWDSIE</sequence>
<evidence type="ECO:0000259" key="4">
    <source>
        <dbReference type="Pfam" id="PF15247"/>
    </source>
</evidence>
<dbReference type="InterPro" id="IPR026502">
    <property type="entry name" value="SLBP1/SLBP2"/>
</dbReference>
<accession>A0A6B0V454</accession>
<feature type="compositionally biased region" description="Acidic residues" evidence="3">
    <location>
        <begin position="135"/>
        <end position="150"/>
    </location>
</feature>
<keyword evidence="2" id="KW-0694">RNA-binding</keyword>
<name>A0A6B0V454_IXORI</name>
<dbReference type="GO" id="GO:0007076">
    <property type="term" value="P:mitotic chromosome condensation"/>
    <property type="evidence" value="ECO:0007669"/>
    <property type="project" value="UniProtKB-ARBA"/>
</dbReference>
<dbReference type="GO" id="GO:0071204">
    <property type="term" value="C:histone pre-mRNA 3'end processing complex"/>
    <property type="evidence" value="ECO:0007669"/>
    <property type="project" value="TreeGrafter"/>
</dbReference>
<feature type="compositionally biased region" description="Basic and acidic residues" evidence="3">
    <location>
        <begin position="28"/>
        <end position="40"/>
    </location>
</feature>
<dbReference type="GO" id="GO:0051028">
    <property type="term" value="P:mRNA transport"/>
    <property type="evidence" value="ECO:0007669"/>
    <property type="project" value="TreeGrafter"/>
</dbReference>
<protein>
    <submittedName>
        <fullName evidence="5">Putative histone rna hairpin-binding protein</fullName>
    </submittedName>
</protein>
<dbReference type="GO" id="GO:0006398">
    <property type="term" value="P:mRNA 3'-end processing by stem-loop binding and cleavage"/>
    <property type="evidence" value="ECO:0007669"/>
    <property type="project" value="TreeGrafter"/>
</dbReference>
<proteinExistence type="inferred from homology"/>
<dbReference type="FunFam" id="1.10.8.1120:FF:000001">
    <property type="entry name" value="Histone RNA hairpin-binding protein-like"/>
    <property type="match status" value="1"/>
</dbReference>
<dbReference type="GO" id="GO:0003729">
    <property type="term" value="F:mRNA binding"/>
    <property type="evidence" value="ECO:0007669"/>
    <property type="project" value="InterPro"/>
</dbReference>
<feature type="domain" description="Histone RNA hairpin-binding protein RNA-binding" evidence="4">
    <location>
        <begin position="57"/>
        <end position="125"/>
    </location>
</feature>
<dbReference type="InterPro" id="IPR029344">
    <property type="entry name" value="SLBP_RNA_bind"/>
</dbReference>
<dbReference type="Pfam" id="PF15247">
    <property type="entry name" value="SLBP_RNA_bind"/>
    <property type="match status" value="1"/>
</dbReference>
<dbReference type="AlphaFoldDB" id="A0A6B0V454"/>
<evidence type="ECO:0000256" key="1">
    <source>
        <dbReference type="ARBA" id="ARBA00006151"/>
    </source>
</evidence>
<organism evidence="5">
    <name type="scientific">Ixodes ricinus</name>
    <name type="common">Common tick</name>
    <name type="synonym">Acarus ricinus</name>
    <dbReference type="NCBI Taxonomy" id="34613"/>
    <lineage>
        <taxon>Eukaryota</taxon>
        <taxon>Metazoa</taxon>
        <taxon>Ecdysozoa</taxon>
        <taxon>Arthropoda</taxon>
        <taxon>Chelicerata</taxon>
        <taxon>Arachnida</taxon>
        <taxon>Acari</taxon>
        <taxon>Parasitiformes</taxon>
        <taxon>Ixodida</taxon>
        <taxon>Ixodoidea</taxon>
        <taxon>Ixodidae</taxon>
        <taxon>Ixodinae</taxon>
        <taxon>Ixodes</taxon>
    </lineage>
</organism>